<evidence type="ECO:0000313" key="3">
    <source>
        <dbReference type="Proteomes" id="UP001444661"/>
    </source>
</evidence>
<dbReference type="Proteomes" id="UP001444661">
    <property type="component" value="Unassembled WGS sequence"/>
</dbReference>
<comment type="caution">
    <text evidence="2">The sequence shown here is derived from an EMBL/GenBank/DDBJ whole genome shotgun (WGS) entry which is preliminary data.</text>
</comment>
<gene>
    <name evidence="2" type="ORF">PG993_008416</name>
</gene>
<feature type="region of interest" description="Disordered" evidence="1">
    <location>
        <begin position="1"/>
        <end position="20"/>
    </location>
</feature>
<proteinExistence type="predicted"/>
<name>A0ABR1T0A5_9PEZI</name>
<sequence>MASSSKSSSPSPPPKPAGTTEQIALDRLPTFEVEWDGHPCRLVVRVMLTPDRAEIKHAPDCKRDHVRSDTDIIKTWIFYMGTVCLDNGLVTEQQANAIMDMSGLNSTPDFWWSYLGPKGKEKKLPADDPKEGSPFVLGIDMFRAAMGATIQPMGNTKIVKVEEVN</sequence>
<reference evidence="2 3" key="1">
    <citation type="submission" date="2023-01" db="EMBL/GenBank/DDBJ databases">
        <title>Analysis of 21 Apiospora genomes using comparative genomics revels a genus with tremendous synthesis potential of carbohydrate active enzymes and secondary metabolites.</title>
        <authorList>
            <person name="Sorensen T."/>
        </authorList>
    </citation>
    <scope>NUCLEOTIDE SEQUENCE [LARGE SCALE GENOMIC DNA]</scope>
    <source>
        <strain evidence="2 3">CBS 33761</strain>
    </source>
</reference>
<keyword evidence="3" id="KW-1185">Reference proteome</keyword>
<protein>
    <submittedName>
        <fullName evidence="2">Uncharacterized protein</fullName>
    </submittedName>
</protein>
<evidence type="ECO:0000313" key="2">
    <source>
        <dbReference type="EMBL" id="KAK8040005.1"/>
    </source>
</evidence>
<organism evidence="2 3">
    <name type="scientific">Apiospora rasikravindrae</name>
    <dbReference type="NCBI Taxonomy" id="990691"/>
    <lineage>
        <taxon>Eukaryota</taxon>
        <taxon>Fungi</taxon>
        <taxon>Dikarya</taxon>
        <taxon>Ascomycota</taxon>
        <taxon>Pezizomycotina</taxon>
        <taxon>Sordariomycetes</taxon>
        <taxon>Xylariomycetidae</taxon>
        <taxon>Amphisphaeriales</taxon>
        <taxon>Apiosporaceae</taxon>
        <taxon>Apiospora</taxon>
    </lineage>
</organism>
<accession>A0ABR1T0A5</accession>
<dbReference type="EMBL" id="JAQQWK010000006">
    <property type="protein sequence ID" value="KAK8040005.1"/>
    <property type="molecule type" value="Genomic_DNA"/>
</dbReference>
<evidence type="ECO:0000256" key="1">
    <source>
        <dbReference type="SAM" id="MobiDB-lite"/>
    </source>
</evidence>